<feature type="compositionally biased region" description="Low complexity" evidence="1">
    <location>
        <begin position="250"/>
        <end position="260"/>
    </location>
</feature>
<protein>
    <submittedName>
        <fullName evidence="2">Uncharacterized protein</fullName>
    </submittedName>
</protein>
<organism evidence="2 3">
    <name type="scientific">Acrodontium crateriforme</name>
    <dbReference type="NCBI Taxonomy" id="150365"/>
    <lineage>
        <taxon>Eukaryota</taxon>
        <taxon>Fungi</taxon>
        <taxon>Dikarya</taxon>
        <taxon>Ascomycota</taxon>
        <taxon>Pezizomycotina</taxon>
        <taxon>Dothideomycetes</taxon>
        <taxon>Dothideomycetidae</taxon>
        <taxon>Mycosphaerellales</taxon>
        <taxon>Teratosphaeriaceae</taxon>
        <taxon>Acrodontium</taxon>
    </lineage>
</organism>
<proteinExistence type="predicted"/>
<gene>
    <name evidence="2" type="ORF">R9X50_00084300</name>
</gene>
<name>A0AAQ3LYA3_9PEZI</name>
<keyword evidence="3" id="KW-1185">Reference proteome</keyword>
<dbReference type="Proteomes" id="UP001303373">
    <property type="component" value="Chromosome 1"/>
</dbReference>
<sequence>MALTVEKLNADSTFLLAFDPAFAPSSSSTAKPRRLPGAFTILIDPWLDGYSSVFHPSFQVSHHTASCAVNSLDQLVAPPDLVIISQEKPDHCHRTTLTSLPSHWPTTILAVPAAAKKIKSWNHFDPSAIQVLPTYSPDKPNSLVRIRLDPYTSTGSPGEITIAHVPTKRDVTGLHNAIGITYRPPGSLFTAIEGSIVHLNDIIHPTKSQPKKLRTTKSAFRLANVIRNHQSSDGSPTRPTTSDSKHVQSRSRSLSSPSSPHEIYIDSGKPPSPPLSRVDSKSNSVQGRTSPVRPPTASPPASLISPGSIPSYDSRTHLEPTLSVLYTPHGVSPSTLQPYIHHHLMPARALPLTALFHSMTTEANPWFMGGIVVNGAPGGVELVASLGGPGVKCWLSAHDEEKRHLGLATKFMRSKRWRVDEVQSLLSERFGIVDNIDFDKNKGSYFTEKDSQIPWRTDIRVLDVGERFRI</sequence>
<accession>A0AAQ3LYA3</accession>
<feature type="compositionally biased region" description="Polar residues" evidence="1">
    <location>
        <begin position="227"/>
        <end position="242"/>
    </location>
</feature>
<evidence type="ECO:0000313" key="2">
    <source>
        <dbReference type="EMBL" id="WPG98058.1"/>
    </source>
</evidence>
<dbReference type="InterPro" id="IPR036866">
    <property type="entry name" value="RibonucZ/Hydroxyglut_hydro"/>
</dbReference>
<dbReference type="Pfam" id="PF13483">
    <property type="entry name" value="Lactamase_B_3"/>
    <property type="match status" value="1"/>
</dbReference>
<feature type="region of interest" description="Disordered" evidence="1">
    <location>
        <begin position="227"/>
        <end position="312"/>
    </location>
</feature>
<evidence type="ECO:0000313" key="3">
    <source>
        <dbReference type="Proteomes" id="UP001303373"/>
    </source>
</evidence>
<reference evidence="2 3" key="1">
    <citation type="submission" date="2023-11" db="EMBL/GenBank/DDBJ databases">
        <title>An acidophilic fungus is an integral part of prey digestion in a carnivorous sundew plant.</title>
        <authorList>
            <person name="Tsai I.J."/>
        </authorList>
    </citation>
    <scope>NUCLEOTIDE SEQUENCE [LARGE SCALE GENOMIC DNA]</scope>
    <source>
        <strain evidence="2">169a</strain>
    </source>
</reference>
<dbReference type="EMBL" id="CP138580">
    <property type="protein sequence ID" value="WPG98058.1"/>
    <property type="molecule type" value="Genomic_DNA"/>
</dbReference>
<dbReference type="PANTHER" id="PTHR36142">
    <property type="entry name" value="METALLO-HYDROLASE/OXIDOREDUCTASE SUPERFAMILY PROTEIN"/>
    <property type="match status" value="1"/>
</dbReference>
<dbReference type="Gene3D" id="3.60.15.10">
    <property type="entry name" value="Ribonuclease Z/Hydroxyacylglutathione hydrolase-like"/>
    <property type="match status" value="1"/>
</dbReference>
<dbReference type="AlphaFoldDB" id="A0AAQ3LYA3"/>
<dbReference type="PANTHER" id="PTHR36142:SF5">
    <property type="entry name" value="METALLO-BETA-LACTAMASE DOMAIN-CONTAINING PROTEIN"/>
    <property type="match status" value="1"/>
</dbReference>
<evidence type="ECO:0000256" key="1">
    <source>
        <dbReference type="SAM" id="MobiDB-lite"/>
    </source>
</evidence>